<reference evidence="2" key="1">
    <citation type="journal article" date="2020" name="Virus Evol.">
        <title>Analysis of the virome associated to grapevine downy mildew lesions reveals new mycovirus lineages.</title>
        <authorList>
            <person name="Chiapello M."/>
            <person name="Rodriguez-Romero J."/>
            <person name="Ayllon M.A."/>
            <person name="Turina M."/>
        </authorList>
    </citation>
    <scope>NUCLEOTIDE SEQUENCE</scope>
    <source>
        <strain evidence="2">DMG-A_DN36083</strain>
    </source>
</reference>
<evidence type="ECO:0000313" key="2">
    <source>
        <dbReference type="EMBL" id="QHD64789.1"/>
    </source>
</evidence>
<accession>A0A6B9Q4D7</accession>
<proteinExistence type="predicted"/>
<name>A0A6B9Q4D7_9VIRU</name>
<organism evidence="2">
    <name type="scientific">Plasmopara viticola lesion associated Partitivirus 6</name>
    <dbReference type="NCBI Taxonomy" id="2692004"/>
    <lineage>
        <taxon>Viruses</taxon>
        <taxon>Riboviria</taxon>
        <taxon>Orthornavirae</taxon>
        <taxon>Pisuviricota</taxon>
        <taxon>Duplopiviricetes</taxon>
        <taxon>Durnavirales</taxon>
        <taxon>Partitiviridae</taxon>
    </lineage>
</organism>
<dbReference type="EMBL" id="MN556972">
    <property type="protein sequence ID" value="QHD64789.1"/>
    <property type="molecule type" value="Genomic_RNA"/>
</dbReference>
<keyword evidence="2" id="KW-0946">Virion</keyword>
<protein>
    <submittedName>
        <fullName evidence="2">Coat protein</fullName>
    </submittedName>
</protein>
<feature type="compositionally biased region" description="Pro residues" evidence="1">
    <location>
        <begin position="22"/>
        <end position="31"/>
    </location>
</feature>
<evidence type="ECO:0000256" key="1">
    <source>
        <dbReference type="SAM" id="MobiDB-lite"/>
    </source>
</evidence>
<feature type="region of interest" description="Disordered" evidence="1">
    <location>
        <begin position="1"/>
        <end position="32"/>
    </location>
</feature>
<feature type="compositionally biased region" description="Low complexity" evidence="1">
    <location>
        <begin position="11"/>
        <end position="21"/>
    </location>
</feature>
<sequence>MESNTPQVISAAPVAPNQAAPQQPPAAPIRPAPHVDAAVQPIVAPPAKRNRAPRGLVPPSNVSGSIGIPALLELGASSPMYTEQRRVVNYFAPDSQMAFHVLGLCDQMMLSTDRFLKSSPGWLPIVSQLYFSLLWWYSVLKVYVTSGYAPFLAQLLHDLEQQLNFSELLVPGPLVPFLSALAAVSGPYDWIGDIVTALPNLDQIIGATVGNPWQVNENFMRLIPIPLVLLDQLAYFARWMVPAGQSLYGNFEWFRNILSLGIGASSPTFRMGPNLCGSLYSTQTQVTDARNFWHARFAGFTRFNATAGQAVPTEWTQLLGFTTQTGVSQLNWFQHVTIIMQKYCQFFNGSVPLKAISPTGIGAVSVFGRPVNNANVRNWLYPDVADLAPFLSSRVLPLRDISDNLSIIFEHADVDAEEVAEQYALTSHTNIQWSANIATQNGWTAIDRNTTHTGSYWQMMAHRYSARISFKMQYAQVVASRYHQQSANKTV</sequence>
<keyword evidence="2" id="KW-0167">Capsid protein</keyword>
<dbReference type="GO" id="GO:0019028">
    <property type="term" value="C:viral capsid"/>
    <property type="evidence" value="ECO:0007669"/>
    <property type="project" value="UniProtKB-KW"/>
</dbReference>